<dbReference type="PROSITE" id="PS50003">
    <property type="entry name" value="PH_DOMAIN"/>
    <property type="match status" value="1"/>
</dbReference>
<dbReference type="WBParaSite" id="SVE_0260900.1">
    <property type="protein sequence ID" value="SVE_0260900.1"/>
    <property type="gene ID" value="SVE_0260900"/>
</dbReference>
<comment type="catalytic activity">
    <reaction evidence="14">
        <text>L-seryl-[protein] + ATP = O-phospho-L-seryl-[protein] + ADP + H(+)</text>
        <dbReference type="Rhea" id="RHEA:17989"/>
        <dbReference type="Rhea" id="RHEA-COMP:9863"/>
        <dbReference type="Rhea" id="RHEA-COMP:11604"/>
        <dbReference type="ChEBI" id="CHEBI:15378"/>
        <dbReference type="ChEBI" id="CHEBI:29999"/>
        <dbReference type="ChEBI" id="CHEBI:30616"/>
        <dbReference type="ChEBI" id="CHEBI:83421"/>
        <dbReference type="ChEBI" id="CHEBI:456216"/>
        <dbReference type="EC" id="2.7.11.1"/>
    </reaction>
</comment>
<evidence type="ECO:0000313" key="24">
    <source>
        <dbReference type="Proteomes" id="UP000035680"/>
    </source>
</evidence>
<keyword evidence="5" id="KW-0808">Transferase</keyword>
<dbReference type="InterPro" id="IPR001849">
    <property type="entry name" value="PH_domain"/>
</dbReference>
<evidence type="ECO:0000256" key="6">
    <source>
        <dbReference type="ARBA" id="ARBA00022723"/>
    </source>
</evidence>
<organism evidence="24 25">
    <name type="scientific">Strongyloides venezuelensis</name>
    <name type="common">Threadworm</name>
    <dbReference type="NCBI Taxonomy" id="75913"/>
    <lineage>
        <taxon>Eukaryota</taxon>
        <taxon>Metazoa</taxon>
        <taxon>Ecdysozoa</taxon>
        <taxon>Nematoda</taxon>
        <taxon>Chromadorea</taxon>
        <taxon>Rhabditida</taxon>
        <taxon>Tylenchina</taxon>
        <taxon>Panagrolaimomorpha</taxon>
        <taxon>Strongyloidoidea</taxon>
        <taxon>Strongyloididae</taxon>
        <taxon>Strongyloides</taxon>
    </lineage>
</organism>
<dbReference type="SUPFAM" id="SSF57889">
    <property type="entry name" value="Cysteine-rich domain"/>
    <property type="match status" value="1"/>
</dbReference>
<evidence type="ECO:0000256" key="16">
    <source>
        <dbReference type="SAM" id="Coils"/>
    </source>
</evidence>
<feature type="coiled-coil region" evidence="16">
    <location>
        <begin position="697"/>
        <end position="735"/>
    </location>
</feature>
<dbReference type="Pfam" id="PF15796">
    <property type="entry name" value="KELK"/>
    <property type="match status" value="1"/>
</dbReference>
<dbReference type="PROSITE" id="PS00479">
    <property type="entry name" value="ZF_DAG_PE_1"/>
    <property type="match status" value="1"/>
</dbReference>
<keyword evidence="6" id="KW-0479">Metal-binding</keyword>
<evidence type="ECO:0000313" key="25">
    <source>
        <dbReference type="WBParaSite" id="SVE_0260900.1"/>
    </source>
</evidence>
<evidence type="ECO:0000256" key="5">
    <source>
        <dbReference type="ARBA" id="ARBA00022679"/>
    </source>
</evidence>
<keyword evidence="7 15" id="KW-0547">Nucleotide-binding</keyword>
<dbReference type="SMART" id="SM00220">
    <property type="entry name" value="S_TKc"/>
    <property type="match status" value="1"/>
</dbReference>
<dbReference type="Gene3D" id="3.30.60.20">
    <property type="match status" value="1"/>
</dbReference>
<dbReference type="GO" id="GO:0031032">
    <property type="term" value="P:actomyosin structure organization"/>
    <property type="evidence" value="ECO:0007669"/>
    <property type="project" value="TreeGrafter"/>
</dbReference>
<evidence type="ECO:0000256" key="11">
    <source>
        <dbReference type="ARBA" id="ARBA00022840"/>
    </source>
</evidence>
<dbReference type="SMART" id="SM00233">
    <property type="entry name" value="PH"/>
    <property type="match status" value="1"/>
</dbReference>
<dbReference type="SMART" id="SM00036">
    <property type="entry name" value="CNH"/>
    <property type="match status" value="1"/>
</dbReference>
<feature type="domain" description="AGC-kinase C-terminal" evidence="23">
    <location>
        <begin position="344"/>
        <end position="416"/>
    </location>
</feature>
<dbReference type="Pfam" id="PF00069">
    <property type="entry name" value="Pkinase"/>
    <property type="match status" value="1"/>
</dbReference>
<dbReference type="EC" id="2.7.11.1" evidence="2"/>
<evidence type="ECO:0000256" key="2">
    <source>
        <dbReference type="ARBA" id="ARBA00012513"/>
    </source>
</evidence>
<dbReference type="SUPFAM" id="SSF56112">
    <property type="entry name" value="Protein kinase-like (PK-like)"/>
    <property type="match status" value="1"/>
</dbReference>
<keyword evidence="24" id="KW-1185">Reference proteome</keyword>
<feature type="region of interest" description="Disordered" evidence="17">
    <location>
        <begin position="996"/>
        <end position="1027"/>
    </location>
</feature>
<dbReference type="InterPro" id="IPR011993">
    <property type="entry name" value="PH-like_dom_sf"/>
</dbReference>
<dbReference type="InterPro" id="IPR057529">
    <property type="entry name" value="MRCK/ROCK_PH"/>
</dbReference>
<comment type="similarity">
    <text evidence="1">Belongs to the protein kinase superfamily. AGC Ser/Thr protein kinase family. DMPK subfamily.</text>
</comment>
<dbReference type="SUPFAM" id="SSF50729">
    <property type="entry name" value="PH domain-like"/>
    <property type="match status" value="1"/>
</dbReference>
<dbReference type="Gene3D" id="2.30.29.30">
    <property type="entry name" value="Pleckstrin-homology domain (PH domain)/Phosphotyrosine-binding domain (PTB)"/>
    <property type="match status" value="1"/>
</dbReference>
<dbReference type="STRING" id="75913.A0A0K0F1D5"/>
<sequence>MASSFRDPGSLRLEKLEDLFSAQSNFYSVESFLDALICLFDECCNSTLRKEKSVSEFVENTKPIINKVKSLRLSRDDFEVLKVIGKGAFGEVAVVKMRNTDKVFAMKILNKWEMLKRAETACFKEERDVMVHGDRKWITNLHFAFQDEKNLYLIMDYYVGGDLLTLLSKFEIRLPEDMAQFYIAEMVLAIDAVHNLGYVHRDIKPDNVLMDINGHIKLADFGSCLKLQSDGYVHSNVAVGTPDYISPELLRAMEDGQGRYGAECDWWSLGVCMYEMLYGETPFYAESLVETYGKIMSHQEFLDFPDDIDVSEAAIDLIKRLICPREERLGSRGLEDFRHHPFFAGINWETLRDSDAPYKPEVSSPTDTSNFDVEVCSPDFTPCNTKPPNVNAAFTGHHLPFIGFTYTHGSCLSDNKNAIKSRDNDSIEAKVERLEKEKAELLKKLMAYASNSSQGTPSQPPTDPISTSNSNIDAYEKMIAQLKDEVQILRKRLADESLNSSKMTKDVNVEELEDKIKELKDKNRKLVMDKSDLQRELDELSDRLHVQTNECKEAIKHREIAKQDYQELNSHLIDANKAILKAETSLKEKQSECHQLQEKFDTLKSELKANTLAMKEMEAKYKKCESELNDKINHIETLQNQLNSMDSKTKSEEVNMLNDEIQRLTVKHSEALKSETEKSKESIEQWKTLYEEQMRVVEEKNEMIDKIMDDKANLIKEHQNHIESIENLYERHIKKLNEDLTDALSKNEGLRFDMERLEECNRSTTYNKKEVQDLFNKVRDEHEHRDFIENYVSHLTSEMNALTGKNSNEAMTGDENSGAPNTTSTIDRGWGSIRLQRQGKIAKLEAEQSLQAEIREKQRLATELKRAREAFLVSTSQISDLETQIAKSKKEIEGKEKENESLRSQLLNLSKQLIGANEINSNYPGMRYSFENNRSNVNGFYGMPADAPNYALSNYCRPISSNRMDSRLNNTNSSIHNYCNAEFDVSCISNNSRSNRDILISPPPRFKDSNSQSNLSMTNSSSPQIPQHKSHRFVNVCFKMPTKCGYCTTILVGLERQGIFCQDCQYSCHVSCAQKGLTQCPVPKEELRPLGIDPQTGIGTAYEGLVKVPKPKGIKSGWQTTYVVVCDFKLYLYDCVLEKNKISSIEPSIRRVLDMKDPDFAVSSVGESDAIHASRSDIPKIFRITTSQIHACPGLDGKQNGLNTTGSTGSSNSGNNGLIDASGLRQYILVMADTEDEKKKWITALNELKNILKRSRLADKSAFIVKEICDISSLAMLRTVQCGTIIDKNRIVMGSSEQGLVCIDLDSEVFVPIGGEKENHKRNVEKVEYNEEEQLLIVMTGPSKERFIRLIPVIAMDGRDYKWIKISDTKNCHDFCVGRVVTGTTVYHCICVAIKKSVFVYQIDRSEKRHSKIRELAMPGEPQCLNIINGCLIVGAPSTFRCWDLNTNNQTTLVNLEDSSLHFLNETTNTAKLVIDISSINTLKSTSDISSSINLNDHKEFLLIFQKLGIYVDGNGRRSRSQELMFPSPAVNGFSYLAPYLCAFAENHVDIFNVINCEWIQTINLRSALPLCSTGVLTTCLVSDTPYLVLFSNLCGDEDPVIIPSKSTLTAKSMAKRRRKFSMKNKNDDNKGSLDRKSHLLISGPSNFIHVSHLGPGQEIQHMMDVKGQPSSNTGQMGNVLLPNSGTTMGAIQATTDKIRSLMPPMMRSTTSSTISSNQPSNSFRESDILQRSRPLSSHSKNSDNSTNKEGKQLNMDDSNDNYYLEPNQSFSSGGVSLRKSEVGMSFEPPAISPPPPVPTNNDGQK</sequence>
<evidence type="ECO:0000256" key="14">
    <source>
        <dbReference type="ARBA" id="ARBA00048679"/>
    </source>
</evidence>
<dbReference type="FunFam" id="1.10.510.10:FF:000014">
    <property type="entry name" value="Non-specific serine/threonine protein kinase"/>
    <property type="match status" value="1"/>
</dbReference>
<dbReference type="CDD" id="cd05597">
    <property type="entry name" value="STKc_DMPK_like"/>
    <property type="match status" value="1"/>
</dbReference>
<feature type="domain" description="Phorbol-ester/DAG-type" evidence="20">
    <location>
        <begin position="1030"/>
        <end position="1080"/>
    </location>
</feature>
<dbReference type="PROSITE" id="PS00107">
    <property type="entry name" value="PROTEIN_KINASE_ATP"/>
    <property type="match status" value="1"/>
</dbReference>
<dbReference type="InterPro" id="IPR000719">
    <property type="entry name" value="Prot_kinase_dom"/>
</dbReference>
<feature type="domain" description="CRIB" evidence="21">
    <location>
        <begin position="1642"/>
        <end position="1655"/>
    </location>
</feature>
<dbReference type="Pfam" id="PF25346">
    <property type="entry name" value="PH_MRCK"/>
    <property type="match status" value="1"/>
</dbReference>
<feature type="binding site" evidence="15">
    <location>
        <position position="107"/>
    </location>
    <ligand>
        <name>ATP</name>
        <dbReference type="ChEBI" id="CHEBI:30616"/>
    </ligand>
</feature>
<keyword evidence="10" id="KW-0862">Zinc</keyword>
<evidence type="ECO:0000256" key="15">
    <source>
        <dbReference type="PROSITE-ProRule" id="PRU10141"/>
    </source>
</evidence>
<evidence type="ECO:0000256" key="8">
    <source>
        <dbReference type="ARBA" id="ARBA00022771"/>
    </source>
</evidence>
<feature type="region of interest" description="Disordered" evidence="17">
    <location>
        <begin position="450"/>
        <end position="469"/>
    </location>
</feature>
<dbReference type="SMART" id="SM00133">
    <property type="entry name" value="S_TK_X"/>
    <property type="match status" value="1"/>
</dbReference>
<dbReference type="GO" id="GO:0005737">
    <property type="term" value="C:cytoplasm"/>
    <property type="evidence" value="ECO:0007669"/>
    <property type="project" value="TreeGrafter"/>
</dbReference>
<dbReference type="Pfam" id="PF00780">
    <property type="entry name" value="CNH"/>
    <property type="match status" value="1"/>
</dbReference>
<dbReference type="InterPro" id="IPR002219">
    <property type="entry name" value="PKC_DAG/PE"/>
</dbReference>
<dbReference type="SUPFAM" id="SSF90257">
    <property type="entry name" value="Myosin rod fragments"/>
    <property type="match status" value="1"/>
</dbReference>
<keyword evidence="9" id="KW-0418">Kinase</keyword>
<dbReference type="GO" id="GO:0004674">
    <property type="term" value="F:protein serine/threonine kinase activity"/>
    <property type="evidence" value="ECO:0007669"/>
    <property type="project" value="UniProtKB-KW"/>
</dbReference>
<dbReference type="GO" id="GO:0005524">
    <property type="term" value="F:ATP binding"/>
    <property type="evidence" value="ECO:0007669"/>
    <property type="project" value="UniProtKB-UniRule"/>
</dbReference>
<evidence type="ECO:0000259" key="20">
    <source>
        <dbReference type="PROSITE" id="PS50081"/>
    </source>
</evidence>
<feature type="domain" description="PH" evidence="18">
    <location>
        <begin position="1099"/>
        <end position="1250"/>
    </location>
</feature>
<dbReference type="InterPro" id="IPR017892">
    <property type="entry name" value="Pkinase_C"/>
</dbReference>
<dbReference type="Proteomes" id="UP000035680">
    <property type="component" value="Unassembled WGS sequence"/>
</dbReference>
<dbReference type="Gene3D" id="1.10.510.10">
    <property type="entry name" value="Transferase(Phosphotransferase) domain 1"/>
    <property type="match status" value="1"/>
</dbReference>
<feature type="compositionally biased region" description="Polar residues" evidence="17">
    <location>
        <begin position="1734"/>
        <end position="1746"/>
    </location>
</feature>
<reference evidence="25" key="2">
    <citation type="submission" date="2015-08" db="UniProtKB">
        <authorList>
            <consortium name="WormBaseParasite"/>
        </authorList>
    </citation>
    <scope>IDENTIFICATION</scope>
</reference>
<evidence type="ECO:0000259" key="22">
    <source>
        <dbReference type="PROSITE" id="PS50219"/>
    </source>
</evidence>
<dbReference type="InterPro" id="IPR000095">
    <property type="entry name" value="CRIB_dom"/>
</dbReference>
<dbReference type="InterPro" id="IPR046349">
    <property type="entry name" value="C1-like_sf"/>
</dbReference>
<evidence type="ECO:0000256" key="10">
    <source>
        <dbReference type="ARBA" id="ARBA00022833"/>
    </source>
</evidence>
<dbReference type="InterPro" id="IPR031597">
    <property type="entry name" value="KELK"/>
</dbReference>
<evidence type="ECO:0000256" key="1">
    <source>
        <dbReference type="ARBA" id="ARBA00005719"/>
    </source>
</evidence>
<evidence type="ECO:0000256" key="7">
    <source>
        <dbReference type="ARBA" id="ARBA00022741"/>
    </source>
</evidence>
<evidence type="ECO:0000256" key="4">
    <source>
        <dbReference type="ARBA" id="ARBA00022553"/>
    </source>
</evidence>
<feature type="region of interest" description="Disordered" evidence="17">
    <location>
        <begin position="1613"/>
        <end position="1637"/>
    </location>
</feature>
<protein>
    <recommendedName>
        <fullName evidence="2">non-specific serine/threonine protein kinase</fullName>
        <ecNumber evidence="2">2.7.11.1</ecNumber>
    </recommendedName>
</protein>
<evidence type="ECO:0000259" key="19">
    <source>
        <dbReference type="PROSITE" id="PS50011"/>
    </source>
</evidence>
<accession>A0A0K0F1D5</accession>
<dbReference type="PROSITE" id="PS50219">
    <property type="entry name" value="CNH"/>
    <property type="match status" value="1"/>
</dbReference>
<dbReference type="PROSITE" id="PS50011">
    <property type="entry name" value="PROTEIN_KINASE_DOM"/>
    <property type="match status" value="1"/>
</dbReference>
<keyword evidence="11 15" id="KW-0067">ATP-binding</keyword>
<dbReference type="InterPro" id="IPR000961">
    <property type="entry name" value="AGC-kinase_C"/>
</dbReference>
<dbReference type="PROSITE" id="PS50081">
    <property type="entry name" value="ZF_DAG_PE_2"/>
    <property type="match status" value="1"/>
</dbReference>
<feature type="domain" description="Protein kinase" evidence="19">
    <location>
        <begin position="78"/>
        <end position="343"/>
    </location>
</feature>
<dbReference type="GO" id="GO:0005856">
    <property type="term" value="C:cytoskeleton"/>
    <property type="evidence" value="ECO:0007669"/>
    <property type="project" value="TreeGrafter"/>
</dbReference>
<keyword evidence="8" id="KW-0863">Zinc-finger</keyword>
<evidence type="ECO:0000256" key="9">
    <source>
        <dbReference type="ARBA" id="ARBA00022777"/>
    </source>
</evidence>
<evidence type="ECO:0000256" key="3">
    <source>
        <dbReference type="ARBA" id="ARBA00022527"/>
    </source>
</evidence>
<dbReference type="GO" id="GO:0008270">
    <property type="term" value="F:zinc ion binding"/>
    <property type="evidence" value="ECO:0007669"/>
    <property type="project" value="UniProtKB-KW"/>
</dbReference>
<dbReference type="Gene3D" id="3.30.200.20">
    <property type="entry name" value="Phosphorylase Kinase, domain 1"/>
    <property type="match status" value="1"/>
</dbReference>
<evidence type="ECO:0000259" key="23">
    <source>
        <dbReference type="PROSITE" id="PS51285"/>
    </source>
</evidence>
<dbReference type="FunFam" id="3.30.200.20:FF:001055">
    <property type="entry name" value="Serine/threonine-protein kinase MRCK beta"/>
    <property type="match status" value="1"/>
</dbReference>
<keyword evidence="4" id="KW-0597">Phosphoprotein</keyword>
<evidence type="ECO:0000256" key="12">
    <source>
        <dbReference type="ARBA" id="ARBA00023054"/>
    </source>
</evidence>
<evidence type="ECO:0000259" key="21">
    <source>
        <dbReference type="PROSITE" id="PS50108"/>
    </source>
</evidence>
<dbReference type="InterPro" id="IPR001180">
    <property type="entry name" value="CNH_dom"/>
</dbReference>
<dbReference type="InterPro" id="IPR008271">
    <property type="entry name" value="Ser/Thr_kinase_AS"/>
</dbReference>
<dbReference type="PANTHER" id="PTHR22988:SF66">
    <property type="entry name" value="SERINE_THREONINE-PROTEIN KINASE GENGHIS KHAN"/>
    <property type="match status" value="1"/>
</dbReference>
<dbReference type="PANTHER" id="PTHR22988">
    <property type="entry name" value="MYOTONIC DYSTROPHY S/T KINASE-RELATED"/>
    <property type="match status" value="1"/>
</dbReference>
<evidence type="ECO:0000256" key="17">
    <source>
        <dbReference type="SAM" id="MobiDB-lite"/>
    </source>
</evidence>
<evidence type="ECO:0000259" key="18">
    <source>
        <dbReference type="PROSITE" id="PS50003"/>
    </source>
</evidence>
<proteinExistence type="inferred from homology"/>
<dbReference type="Pfam" id="PF00130">
    <property type="entry name" value="C1_1"/>
    <property type="match status" value="1"/>
</dbReference>
<evidence type="ECO:0000256" key="13">
    <source>
        <dbReference type="ARBA" id="ARBA00047899"/>
    </source>
</evidence>
<dbReference type="Pfam" id="PF00433">
    <property type="entry name" value="Pkinase_C"/>
    <property type="match status" value="1"/>
</dbReference>
<feature type="coiled-coil region" evidence="16">
    <location>
        <begin position="843"/>
        <end position="912"/>
    </location>
</feature>
<dbReference type="InterPro" id="IPR017441">
    <property type="entry name" value="Protein_kinase_ATP_BS"/>
</dbReference>
<dbReference type="PROSITE" id="PS50108">
    <property type="entry name" value="CRIB"/>
    <property type="match status" value="1"/>
</dbReference>
<feature type="region of interest" description="Disordered" evidence="17">
    <location>
        <begin position="1702"/>
        <end position="1806"/>
    </location>
</feature>
<dbReference type="InterPro" id="IPR050839">
    <property type="entry name" value="Rho-assoc_Ser/Thr_Kinase"/>
</dbReference>
<dbReference type="PROSITE" id="PS00108">
    <property type="entry name" value="PROTEIN_KINASE_ST"/>
    <property type="match status" value="1"/>
</dbReference>
<dbReference type="SMART" id="SM00109">
    <property type="entry name" value="C1"/>
    <property type="match status" value="1"/>
</dbReference>
<feature type="compositionally biased region" description="Low complexity" evidence="17">
    <location>
        <begin position="1009"/>
        <end position="1022"/>
    </location>
</feature>
<dbReference type="PROSITE" id="PS51285">
    <property type="entry name" value="AGC_KINASE_CTER"/>
    <property type="match status" value="1"/>
</dbReference>
<feature type="compositionally biased region" description="Basic residues" evidence="17">
    <location>
        <begin position="1614"/>
        <end position="1623"/>
    </location>
</feature>
<dbReference type="CDD" id="cd20809">
    <property type="entry name" value="C1_MRCK"/>
    <property type="match status" value="1"/>
</dbReference>
<keyword evidence="3" id="KW-0723">Serine/threonine-protein kinase</keyword>
<dbReference type="InterPro" id="IPR011009">
    <property type="entry name" value="Kinase-like_dom_sf"/>
</dbReference>
<name>A0A0K0F1D5_STRVS</name>
<keyword evidence="12 16" id="KW-0175">Coiled coil</keyword>
<comment type="catalytic activity">
    <reaction evidence="13">
        <text>L-threonyl-[protein] + ATP = O-phospho-L-threonyl-[protein] + ADP + H(+)</text>
        <dbReference type="Rhea" id="RHEA:46608"/>
        <dbReference type="Rhea" id="RHEA-COMP:11060"/>
        <dbReference type="Rhea" id="RHEA-COMP:11605"/>
        <dbReference type="ChEBI" id="CHEBI:15378"/>
        <dbReference type="ChEBI" id="CHEBI:30013"/>
        <dbReference type="ChEBI" id="CHEBI:30616"/>
        <dbReference type="ChEBI" id="CHEBI:61977"/>
        <dbReference type="ChEBI" id="CHEBI:456216"/>
        <dbReference type="EC" id="2.7.11.1"/>
    </reaction>
</comment>
<feature type="compositionally biased region" description="Low complexity" evidence="17">
    <location>
        <begin position="1702"/>
        <end position="1723"/>
    </location>
</feature>
<feature type="compositionally biased region" description="Basic and acidic residues" evidence="17">
    <location>
        <begin position="1625"/>
        <end position="1637"/>
    </location>
</feature>
<reference evidence="24" key="1">
    <citation type="submission" date="2014-07" db="EMBL/GenBank/DDBJ databases">
        <authorList>
            <person name="Martin A.A"/>
            <person name="De Silva N."/>
        </authorList>
    </citation>
    <scope>NUCLEOTIDE SEQUENCE</scope>
</reference>
<feature type="domain" description="CNH" evidence="22">
    <location>
        <begin position="1277"/>
        <end position="1578"/>
    </location>
</feature>